<dbReference type="EMBL" id="AY060963">
    <property type="protein sequence ID" value="AAL28511.1"/>
    <property type="molecule type" value="mRNA"/>
</dbReference>
<sequence>MLADKSIIGKSSDEPSGILHNYTDYSFLVLCII</sequence>
<dbReference type="AlphaFoldDB" id="Q95S45"/>
<dbReference type="FlyBase" id="FBgn0283521">
    <property type="gene designation" value="lola"/>
</dbReference>
<evidence type="ECO:0000313" key="2">
    <source>
        <dbReference type="FlyBase" id="FBgn0283521"/>
    </source>
</evidence>
<gene>
    <name evidence="2" type="primary">lola</name>
    <name evidence="2" type="ORF">CG12052</name>
</gene>
<dbReference type="AGR" id="FB:FBgn0283521"/>
<protein>
    <submittedName>
        <fullName evidence="1">GM09276p</fullName>
    </submittedName>
</protein>
<accession>Q95S45</accession>
<proteinExistence type="evidence at transcript level"/>
<dbReference type="OrthoDB" id="407106at2759"/>
<name>Q95S45_DROME</name>
<organism evidence="1">
    <name type="scientific">Drosophila melanogaster</name>
    <name type="common">Fruit fly</name>
    <dbReference type="NCBI Taxonomy" id="7227"/>
    <lineage>
        <taxon>Eukaryota</taxon>
        <taxon>Metazoa</taxon>
        <taxon>Ecdysozoa</taxon>
        <taxon>Arthropoda</taxon>
        <taxon>Hexapoda</taxon>
        <taxon>Insecta</taxon>
        <taxon>Pterygota</taxon>
        <taxon>Neoptera</taxon>
        <taxon>Endopterygota</taxon>
        <taxon>Diptera</taxon>
        <taxon>Brachycera</taxon>
        <taxon>Muscomorpha</taxon>
        <taxon>Ephydroidea</taxon>
        <taxon>Drosophilidae</taxon>
        <taxon>Drosophila</taxon>
        <taxon>Sophophora</taxon>
    </lineage>
</organism>
<evidence type="ECO:0000313" key="1">
    <source>
        <dbReference type="EMBL" id="AAL28511.1"/>
    </source>
</evidence>
<reference evidence="1" key="1">
    <citation type="submission" date="2001-10" db="EMBL/GenBank/DDBJ databases">
        <authorList>
            <person name="Stapleton M."/>
            <person name="Brokstein P."/>
            <person name="Hong L."/>
            <person name="Agbayani A."/>
            <person name="Carlson J."/>
            <person name="Champe M."/>
            <person name="Chavez C."/>
            <person name="Dorsett V."/>
            <person name="Farfan D."/>
            <person name="Frise E."/>
            <person name="George R."/>
            <person name="Gonzalez M."/>
            <person name="Guarin H."/>
            <person name="Li P."/>
            <person name="Liao G."/>
            <person name="Miranda A."/>
            <person name="Mungall C.J."/>
            <person name="Nunoo J."/>
            <person name="Pacleb J."/>
            <person name="Paragas V."/>
            <person name="Park S."/>
            <person name="Phouanenavong S."/>
            <person name="Wan K."/>
            <person name="Yu C."/>
            <person name="Lewis S.E."/>
            <person name="Rubin G.M."/>
            <person name="Celniker S."/>
        </authorList>
    </citation>
    <scope>NUCLEOTIDE SEQUENCE</scope>
</reference>